<sequence>MRLATAVLSLASFAVMASARTSGWDGDHFDRYDQYRSVITCLQYMILSPLHLVRICPAGF</sequence>
<feature type="signal peptide" evidence="1">
    <location>
        <begin position="1"/>
        <end position="19"/>
    </location>
</feature>
<accession>A0A453F3T7</accession>
<reference evidence="2" key="5">
    <citation type="journal article" date="2021" name="G3 (Bethesda)">
        <title>Aegilops tauschii genome assembly Aet v5.0 features greater sequence contiguity and improved annotation.</title>
        <authorList>
            <person name="Wang L."/>
            <person name="Zhu T."/>
            <person name="Rodriguez J.C."/>
            <person name="Deal K.R."/>
            <person name="Dubcovsky J."/>
            <person name="McGuire P.E."/>
            <person name="Lux T."/>
            <person name="Spannagl M."/>
            <person name="Mayer K.F.X."/>
            <person name="Baldrich P."/>
            <person name="Meyers B.C."/>
            <person name="Huo N."/>
            <person name="Gu Y.Q."/>
            <person name="Zhou H."/>
            <person name="Devos K.M."/>
            <person name="Bennetzen J.L."/>
            <person name="Unver T."/>
            <person name="Budak H."/>
            <person name="Gulick P.J."/>
            <person name="Galiba G."/>
            <person name="Kalapos B."/>
            <person name="Nelson D.R."/>
            <person name="Li P."/>
            <person name="You F.M."/>
            <person name="Luo M.C."/>
            <person name="Dvorak J."/>
        </authorList>
    </citation>
    <scope>NUCLEOTIDE SEQUENCE [LARGE SCALE GENOMIC DNA]</scope>
    <source>
        <strain evidence="2">cv. AL8/78</strain>
    </source>
</reference>
<evidence type="ECO:0000313" key="3">
    <source>
        <dbReference type="Proteomes" id="UP000015105"/>
    </source>
</evidence>
<evidence type="ECO:0008006" key="4">
    <source>
        <dbReference type="Google" id="ProtNLM"/>
    </source>
</evidence>
<dbReference type="AlphaFoldDB" id="A0A453F3T7"/>
<keyword evidence="3" id="KW-1185">Reference proteome</keyword>
<evidence type="ECO:0000256" key="1">
    <source>
        <dbReference type="SAM" id="SignalP"/>
    </source>
</evidence>
<reference evidence="3" key="2">
    <citation type="journal article" date="2017" name="Nat. Plants">
        <title>The Aegilops tauschii genome reveals multiple impacts of transposons.</title>
        <authorList>
            <person name="Zhao G."/>
            <person name="Zou C."/>
            <person name="Li K."/>
            <person name="Wang K."/>
            <person name="Li T."/>
            <person name="Gao L."/>
            <person name="Zhang X."/>
            <person name="Wang H."/>
            <person name="Yang Z."/>
            <person name="Liu X."/>
            <person name="Jiang W."/>
            <person name="Mao L."/>
            <person name="Kong X."/>
            <person name="Jiao Y."/>
            <person name="Jia J."/>
        </authorList>
    </citation>
    <scope>NUCLEOTIDE SEQUENCE [LARGE SCALE GENOMIC DNA]</scope>
    <source>
        <strain evidence="3">cv. AL8/78</strain>
    </source>
</reference>
<reference evidence="3" key="1">
    <citation type="journal article" date="2014" name="Science">
        <title>Ancient hybridizations among the ancestral genomes of bread wheat.</title>
        <authorList>
            <consortium name="International Wheat Genome Sequencing Consortium,"/>
            <person name="Marcussen T."/>
            <person name="Sandve S.R."/>
            <person name="Heier L."/>
            <person name="Spannagl M."/>
            <person name="Pfeifer M."/>
            <person name="Jakobsen K.S."/>
            <person name="Wulff B.B."/>
            <person name="Steuernagel B."/>
            <person name="Mayer K.F."/>
            <person name="Olsen O.A."/>
        </authorList>
    </citation>
    <scope>NUCLEOTIDE SEQUENCE [LARGE SCALE GENOMIC DNA]</scope>
    <source>
        <strain evidence="3">cv. AL8/78</strain>
    </source>
</reference>
<proteinExistence type="predicted"/>
<dbReference type="Proteomes" id="UP000015105">
    <property type="component" value="Chromosome 3D"/>
</dbReference>
<name>A0A453F3T7_AEGTS</name>
<reference evidence="2" key="4">
    <citation type="submission" date="2019-03" db="UniProtKB">
        <authorList>
            <consortium name="EnsemblPlants"/>
        </authorList>
    </citation>
    <scope>IDENTIFICATION</scope>
</reference>
<organism evidence="2 3">
    <name type="scientific">Aegilops tauschii subsp. strangulata</name>
    <name type="common">Goatgrass</name>
    <dbReference type="NCBI Taxonomy" id="200361"/>
    <lineage>
        <taxon>Eukaryota</taxon>
        <taxon>Viridiplantae</taxon>
        <taxon>Streptophyta</taxon>
        <taxon>Embryophyta</taxon>
        <taxon>Tracheophyta</taxon>
        <taxon>Spermatophyta</taxon>
        <taxon>Magnoliopsida</taxon>
        <taxon>Liliopsida</taxon>
        <taxon>Poales</taxon>
        <taxon>Poaceae</taxon>
        <taxon>BOP clade</taxon>
        <taxon>Pooideae</taxon>
        <taxon>Triticodae</taxon>
        <taxon>Triticeae</taxon>
        <taxon>Triticinae</taxon>
        <taxon>Aegilops</taxon>
    </lineage>
</organism>
<evidence type="ECO:0000313" key="2">
    <source>
        <dbReference type="EnsemblPlants" id="AET3Gv20564700.4"/>
    </source>
</evidence>
<dbReference type="Gramene" id="AET3Gv20564700.4">
    <property type="protein sequence ID" value="AET3Gv20564700.4"/>
    <property type="gene ID" value="AET3Gv20564700"/>
</dbReference>
<dbReference type="EnsemblPlants" id="AET3Gv20564700.4">
    <property type="protein sequence ID" value="AET3Gv20564700.4"/>
    <property type="gene ID" value="AET3Gv20564700"/>
</dbReference>
<protein>
    <recommendedName>
        <fullName evidence="4">CASP-like protein</fullName>
    </recommendedName>
</protein>
<feature type="chain" id="PRO_5046687720" description="CASP-like protein" evidence="1">
    <location>
        <begin position="20"/>
        <end position="60"/>
    </location>
</feature>
<keyword evidence="1" id="KW-0732">Signal</keyword>
<reference evidence="2" key="3">
    <citation type="journal article" date="2017" name="Nature">
        <title>Genome sequence of the progenitor of the wheat D genome Aegilops tauschii.</title>
        <authorList>
            <person name="Luo M.C."/>
            <person name="Gu Y.Q."/>
            <person name="Puiu D."/>
            <person name="Wang H."/>
            <person name="Twardziok S.O."/>
            <person name="Deal K.R."/>
            <person name="Huo N."/>
            <person name="Zhu T."/>
            <person name="Wang L."/>
            <person name="Wang Y."/>
            <person name="McGuire P.E."/>
            <person name="Liu S."/>
            <person name="Long H."/>
            <person name="Ramasamy R.K."/>
            <person name="Rodriguez J.C."/>
            <person name="Van S.L."/>
            <person name="Yuan L."/>
            <person name="Wang Z."/>
            <person name="Xia Z."/>
            <person name="Xiao L."/>
            <person name="Anderson O.D."/>
            <person name="Ouyang S."/>
            <person name="Liang Y."/>
            <person name="Zimin A.V."/>
            <person name="Pertea G."/>
            <person name="Qi P."/>
            <person name="Bennetzen J.L."/>
            <person name="Dai X."/>
            <person name="Dawson M.W."/>
            <person name="Muller H.G."/>
            <person name="Kugler K."/>
            <person name="Rivarola-Duarte L."/>
            <person name="Spannagl M."/>
            <person name="Mayer K.F.X."/>
            <person name="Lu F.H."/>
            <person name="Bevan M.W."/>
            <person name="Leroy P."/>
            <person name="Li P."/>
            <person name="You F.M."/>
            <person name="Sun Q."/>
            <person name="Liu Z."/>
            <person name="Lyons E."/>
            <person name="Wicker T."/>
            <person name="Salzberg S.L."/>
            <person name="Devos K.M."/>
            <person name="Dvorak J."/>
        </authorList>
    </citation>
    <scope>NUCLEOTIDE SEQUENCE [LARGE SCALE GENOMIC DNA]</scope>
    <source>
        <strain evidence="2">cv. AL8/78</strain>
    </source>
</reference>